<keyword evidence="2" id="KW-0472">Membrane</keyword>
<feature type="transmembrane region" description="Helical" evidence="2">
    <location>
        <begin position="150"/>
        <end position="171"/>
    </location>
</feature>
<keyword evidence="2" id="KW-1133">Transmembrane helix</keyword>
<keyword evidence="2" id="KW-0812">Transmembrane</keyword>
<reference evidence="3 4" key="1">
    <citation type="submission" date="2020-10" db="EMBL/GenBank/DDBJ databases">
        <title>Sequencing the genomes of 1000 actinobacteria strains.</title>
        <authorList>
            <person name="Klenk H.-P."/>
        </authorList>
    </citation>
    <scope>NUCLEOTIDE SEQUENCE [LARGE SCALE GENOMIC DNA]</scope>
    <source>
        <strain evidence="3 4">DSM 15666</strain>
    </source>
</reference>
<dbReference type="RefSeq" id="WP_192594650.1">
    <property type="nucleotide sequence ID" value="NZ_BAAALJ010000027.1"/>
</dbReference>
<protein>
    <submittedName>
        <fullName evidence="3">Uncharacterized protein</fullName>
    </submittedName>
</protein>
<comment type="caution">
    <text evidence="3">The sequence shown here is derived from an EMBL/GenBank/DDBJ whole genome shotgun (WGS) entry which is preliminary data.</text>
</comment>
<accession>A0ABR9JC36</accession>
<feature type="compositionally biased region" description="Low complexity" evidence="1">
    <location>
        <begin position="77"/>
        <end position="100"/>
    </location>
</feature>
<feature type="compositionally biased region" description="Polar residues" evidence="1">
    <location>
        <begin position="62"/>
        <end position="76"/>
    </location>
</feature>
<feature type="transmembrane region" description="Helical" evidence="2">
    <location>
        <begin position="177"/>
        <end position="199"/>
    </location>
</feature>
<sequence length="357" mass="37100">MEHTESAFLSAVEGLPIPSSALIALIAALFLGTLILRGQRQASSYAAPAPVSAETATSTAAGSHTHQGAFMSANTESSRSPESSGRAESSGSPESSGPAAVPAPQSGVEPISAPAPVSGTESTTGAEPTADAGPAVRPTQGFHMHWGRTAVALLGVLALLAAVATGVLAPLTALPVAIPLAAGGVFLLCLLTLRGMAVVRRRSARRQRVQSAIEEAMNPPQAQAWEVQANRGLFDALSSDARGAGGPDSLQQIDEDGLPVSLERTFSGEHAESEPVLGAAAEPVGPWQPRAVPRPKYLDLDKAQRLEPAPLEVQIPTPKSEVKLTQQRFVEAPAPVEETTVREDSLNLDEVLKRRRA</sequence>
<keyword evidence="4" id="KW-1185">Reference proteome</keyword>
<gene>
    <name evidence="3" type="ORF">H4W27_000622</name>
</gene>
<name>A0ABR9JC36_9MICC</name>
<proteinExistence type="predicted"/>
<dbReference type="Proteomes" id="UP000643525">
    <property type="component" value="Unassembled WGS sequence"/>
</dbReference>
<evidence type="ECO:0000256" key="1">
    <source>
        <dbReference type="SAM" id="MobiDB-lite"/>
    </source>
</evidence>
<dbReference type="EMBL" id="JADBED010000001">
    <property type="protein sequence ID" value="MBE1523504.1"/>
    <property type="molecule type" value="Genomic_DNA"/>
</dbReference>
<evidence type="ECO:0000256" key="2">
    <source>
        <dbReference type="SAM" id="Phobius"/>
    </source>
</evidence>
<feature type="region of interest" description="Disordered" evidence="1">
    <location>
        <begin position="56"/>
        <end position="138"/>
    </location>
</feature>
<feature type="transmembrane region" description="Helical" evidence="2">
    <location>
        <begin position="15"/>
        <end position="36"/>
    </location>
</feature>
<organism evidence="3 4">
    <name type="scientific">Nesterenkonia lutea</name>
    <dbReference type="NCBI Taxonomy" id="272919"/>
    <lineage>
        <taxon>Bacteria</taxon>
        <taxon>Bacillati</taxon>
        <taxon>Actinomycetota</taxon>
        <taxon>Actinomycetes</taxon>
        <taxon>Micrococcales</taxon>
        <taxon>Micrococcaceae</taxon>
        <taxon>Nesterenkonia</taxon>
    </lineage>
</organism>
<evidence type="ECO:0000313" key="4">
    <source>
        <dbReference type="Proteomes" id="UP000643525"/>
    </source>
</evidence>
<evidence type="ECO:0000313" key="3">
    <source>
        <dbReference type="EMBL" id="MBE1523504.1"/>
    </source>
</evidence>